<dbReference type="AlphaFoldDB" id="A0A0B7JV38"/>
<dbReference type="GO" id="GO:0008168">
    <property type="term" value="F:methyltransferase activity"/>
    <property type="evidence" value="ECO:0007669"/>
    <property type="project" value="UniProtKB-KW"/>
</dbReference>
<evidence type="ECO:0000256" key="9">
    <source>
        <dbReference type="SAM" id="MobiDB-lite"/>
    </source>
</evidence>
<feature type="compositionally biased region" description="Polar residues" evidence="9">
    <location>
        <begin position="307"/>
        <end position="317"/>
    </location>
</feature>
<dbReference type="PANTHER" id="PTHR48418">
    <property type="entry name" value="TRNA WYBUTOSINE-SYNTHESIZING PROTEIN 3"/>
    <property type="match status" value="1"/>
</dbReference>
<dbReference type="Pfam" id="PF02676">
    <property type="entry name" value="TYW3"/>
    <property type="match status" value="1"/>
</dbReference>
<dbReference type="EMBL" id="CDPU01000012">
    <property type="protein sequence ID" value="CEO48859.1"/>
    <property type="molecule type" value="Genomic_DNA"/>
</dbReference>
<evidence type="ECO:0000313" key="11">
    <source>
        <dbReference type="EMBL" id="CEO48859.1"/>
    </source>
</evidence>
<evidence type="ECO:0000256" key="7">
    <source>
        <dbReference type="ARBA" id="ARBA00030554"/>
    </source>
</evidence>
<feature type="region of interest" description="Disordered" evidence="9">
    <location>
        <begin position="253"/>
        <end position="317"/>
    </location>
</feature>
<comment type="similarity">
    <text evidence="1">Belongs to the TYW3 family.</text>
</comment>
<feature type="domain" description="tRNA wybutosine-synthesizing protein" evidence="10">
    <location>
        <begin position="14"/>
        <end position="249"/>
    </location>
</feature>
<accession>A0A0B7JV38</accession>
<comment type="catalytic activity">
    <reaction evidence="8">
        <text>4-demethyl-7-[(3S)-3-amino-3-carboxypropyl]wyosine(37) in tRNA(Phe) + S-adenosyl-L-methionine = 7-[(3S)-3-amino-3-carboxypropyl]wyosine(37) in tRNA(Phe) + S-adenosyl-L-homocysteine + H(+)</text>
        <dbReference type="Rhea" id="RHEA:36635"/>
        <dbReference type="Rhea" id="RHEA-COMP:10378"/>
        <dbReference type="Rhea" id="RHEA-COMP:10379"/>
        <dbReference type="ChEBI" id="CHEBI:15378"/>
        <dbReference type="ChEBI" id="CHEBI:57856"/>
        <dbReference type="ChEBI" id="CHEBI:59789"/>
        <dbReference type="ChEBI" id="CHEBI:73543"/>
        <dbReference type="ChEBI" id="CHEBI:73550"/>
        <dbReference type="EC" id="2.1.1.282"/>
    </reaction>
</comment>
<evidence type="ECO:0000256" key="5">
    <source>
        <dbReference type="ARBA" id="ARBA00022691"/>
    </source>
</evidence>
<evidence type="ECO:0000256" key="1">
    <source>
        <dbReference type="ARBA" id="ARBA00008569"/>
    </source>
</evidence>
<evidence type="ECO:0000256" key="6">
    <source>
        <dbReference type="ARBA" id="ARBA00022694"/>
    </source>
</evidence>
<dbReference type="PANTHER" id="PTHR48418:SF1">
    <property type="entry name" value="TRNA WYBUTOSINE-SYNTHESIZING PROTEIN 3"/>
    <property type="match status" value="1"/>
</dbReference>
<protein>
    <recommendedName>
        <fullName evidence="2">tRNA(Phe) 7-[(3-amino-3-carboxypropyl)-4-demethylwyosine(37)-N(4)]-methyltransferase</fullName>
        <ecNumber evidence="2">2.1.1.282</ecNumber>
    </recommendedName>
    <alternativeName>
        <fullName evidence="7">tRNA(Phe) 7-((3-amino-3-carboxypropyl)-4-demethylwyosine(37)-N(4))-methyltransferase</fullName>
    </alternativeName>
</protein>
<feature type="compositionally biased region" description="Basic and acidic residues" evidence="9">
    <location>
        <begin position="270"/>
        <end position="287"/>
    </location>
</feature>
<evidence type="ECO:0000259" key="10">
    <source>
        <dbReference type="Pfam" id="PF02676"/>
    </source>
</evidence>
<keyword evidence="6" id="KW-0819">tRNA processing</keyword>
<gene>
    <name evidence="11" type="ORF">BN869_000004916_1</name>
</gene>
<dbReference type="EC" id="2.1.1.282" evidence="2"/>
<evidence type="ECO:0000256" key="8">
    <source>
        <dbReference type="ARBA" id="ARBA00049202"/>
    </source>
</evidence>
<name>A0A0B7JV38_BIOOC</name>
<proteinExistence type="inferred from homology"/>
<keyword evidence="4" id="KW-0808">Transferase</keyword>
<dbReference type="GO" id="GO:0032259">
    <property type="term" value="P:methylation"/>
    <property type="evidence" value="ECO:0007669"/>
    <property type="project" value="UniProtKB-KW"/>
</dbReference>
<dbReference type="InterPro" id="IPR036602">
    <property type="entry name" value="tRNA_yW-synthesising-like_sf"/>
</dbReference>
<sequence>MQALPSPPASFLGKKTKILQQLAVPDSEYADASPKGSVDVGIRDLIAEINEFEGLVTTSSCAGRVSVFLEGRKHAEAGDDERLAQTTTAGVGGKGGGGAWLFVSHDPVTKGDETWMNSLELLYPEEAQKEASEFQGERRLIHFKFEPMILHVLSASAAHAQLILRCALQAGFRESGAVSLTPSAAEQQPTPVVAIRSMGLSFESLIGYQIGDRRVSLVSTDYLRILMSIATERFAENTKRIERFLSAFRDAISTPSSTRRNPDGQEWEDAAERRERKRAEGLIRKAELQAGKAKQDTTLSEPGEANVDQTSSFLPDS</sequence>
<dbReference type="GO" id="GO:0008033">
    <property type="term" value="P:tRNA processing"/>
    <property type="evidence" value="ECO:0007669"/>
    <property type="project" value="UniProtKB-KW"/>
</dbReference>
<dbReference type="SUPFAM" id="SSF111278">
    <property type="entry name" value="SSo0622-like"/>
    <property type="match status" value="1"/>
</dbReference>
<evidence type="ECO:0000256" key="4">
    <source>
        <dbReference type="ARBA" id="ARBA00022679"/>
    </source>
</evidence>
<dbReference type="InterPro" id="IPR003827">
    <property type="entry name" value="tRNA_yW-synthesising"/>
</dbReference>
<dbReference type="Gene3D" id="3.30.1960.10">
    <property type="entry name" value="tRNA wybutosine-synthesizing-like"/>
    <property type="match status" value="1"/>
</dbReference>
<keyword evidence="3" id="KW-0489">Methyltransferase</keyword>
<organism evidence="11">
    <name type="scientific">Bionectria ochroleuca</name>
    <name type="common">Gliocladium roseum</name>
    <dbReference type="NCBI Taxonomy" id="29856"/>
    <lineage>
        <taxon>Eukaryota</taxon>
        <taxon>Fungi</taxon>
        <taxon>Dikarya</taxon>
        <taxon>Ascomycota</taxon>
        <taxon>Pezizomycotina</taxon>
        <taxon>Sordariomycetes</taxon>
        <taxon>Hypocreomycetidae</taxon>
        <taxon>Hypocreales</taxon>
        <taxon>Bionectriaceae</taxon>
        <taxon>Clonostachys</taxon>
    </lineage>
</organism>
<keyword evidence="5" id="KW-0949">S-adenosyl-L-methionine</keyword>
<reference evidence="11" key="1">
    <citation type="submission" date="2015-01" db="EMBL/GenBank/DDBJ databases">
        <authorList>
            <person name="Durling Mikael"/>
        </authorList>
    </citation>
    <scope>NUCLEOTIDE SEQUENCE</scope>
</reference>
<evidence type="ECO:0000256" key="2">
    <source>
        <dbReference type="ARBA" id="ARBA00012750"/>
    </source>
</evidence>
<evidence type="ECO:0000256" key="3">
    <source>
        <dbReference type="ARBA" id="ARBA00022603"/>
    </source>
</evidence>